<evidence type="ECO:0000256" key="1">
    <source>
        <dbReference type="SAM" id="Phobius"/>
    </source>
</evidence>
<keyword evidence="1" id="KW-0812">Transmembrane</keyword>
<feature type="transmembrane region" description="Helical" evidence="1">
    <location>
        <begin position="210"/>
        <end position="238"/>
    </location>
</feature>
<sequence length="301" mass="35876">MSGLNFVLVDRIESKLKELWNNYKNANRRINSSRFCLFKSKIKILFKFYKDDQSITFKEDLEFFKMQKKNSSGQEYTNKKKIKQMVREYSKIEYSYCLSESEDIIEEEQTKLINAQCYEKSFDTDVRCLQLQIDYNMDYYSLVFVRDEKCINLHTEYFSYAGFVRRNFIELLVKMFVSMVNMLIMEILSLTDKLLKVLLPLLLRADTVTIIITALYSFMCFESYIVAVFLSILTYLLFFYQKMARYRNFDKNKINNGGSGNKEYFGNVSDRQTIQNRVEPVRRKVTKQRESKSVDVIVSRT</sequence>
<keyword evidence="1" id="KW-1133">Transmembrane helix</keyword>
<organism evidence="2 3">
    <name type="scientific">Intoshia linei</name>
    <dbReference type="NCBI Taxonomy" id="1819745"/>
    <lineage>
        <taxon>Eukaryota</taxon>
        <taxon>Metazoa</taxon>
        <taxon>Spiralia</taxon>
        <taxon>Lophotrochozoa</taxon>
        <taxon>Mesozoa</taxon>
        <taxon>Orthonectida</taxon>
        <taxon>Rhopaluridae</taxon>
        <taxon>Intoshia</taxon>
    </lineage>
</organism>
<comment type="caution">
    <text evidence="2">The sequence shown here is derived from an EMBL/GenBank/DDBJ whole genome shotgun (WGS) entry which is preliminary data.</text>
</comment>
<proteinExistence type="predicted"/>
<gene>
    <name evidence="2" type="ORF">A3Q56_08201</name>
</gene>
<keyword evidence="1" id="KW-0472">Membrane</keyword>
<protein>
    <submittedName>
        <fullName evidence="2">Uncharacterized protein</fullName>
    </submittedName>
</protein>
<keyword evidence="3" id="KW-1185">Reference proteome</keyword>
<name>A0A177AS78_9BILA</name>
<evidence type="ECO:0000313" key="3">
    <source>
        <dbReference type="Proteomes" id="UP000078046"/>
    </source>
</evidence>
<dbReference type="EMBL" id="LWCA01002139">
    <property type="protein sequence ID" value="OAF64094.1"/>
    <property type="molecule type" value="Genomic_DNA"/>
</dbReference>
<reference evidence="2 3" key="1">
    <citation type="submission" date="2016-04" db="EMBL/GenBank/DDBJ databases">
        <title>The genome of Intoshia linei affirms orthonectids as highly simplified spiralians.</title>
        <authorList>
            <person name="Mikhailov K.V."/>
            <person name="Slusarev G.S."/>
            <person name="Nikitin M.A."/>
            <person name="Logacheva M.D."/>
            <person name="Penin A."/>
            <person name="Aleoshin V."/>
            <person name="Panchin Y.V."/>
        </authorList>
    </citation>
    <scope>NUCLEOTIDE SEQUENCE [LARGE SCALE GENOMIC DNA]</scope>
    <source>
        <strain evidence="2">Intl2013</strain>
        <tissue evidence="2">Whole animal</tissue>
    </source>
</reference>
<feature type="transmembrane region" description="Helical" evidence="1">
    <location>
        <begin position="171"/>
        <end position="190"/>
    </location>
</feature>
<accession>A0A177AS78</accession>
<dbReference type="AlphaFoldDB" id="A0A177AS78"/>
<evidence type="ECO:0000313" key="2">
    <source>
        <dbReference type="EMBL" id="OAF64094.1"/>
    </source>
</evidence>
<dbReference type="Proteomes" id="UP000078046">
    <property type="component" value="Unassembled WGS sequence"/>
</dbReference>